<accession>A0A1C7P1H9</accession>
<keyword evidence="9" id="KW-1185">Reference proteome</keyword>
<feature type="domain" description="Multidrug resistance protein MdtA-like C-terminal permuted SH3" evidence="7">
    <location>
        <begin position="291"/>
        <end position="352"/>
    </location>
</feature>
<comment type="similarity">
    <text evidence="2">Belongs to the membrane fusion protein (MFP) (TC 8.A.1) family.</text>
</comment>
<dbReference type="GO" id="GO:0022857">
    <property type="term" value="F:transmembrane transporter activity"/>
    <property type="evidence" value="ECO:0007669"/>
    <property type="project" value="InterPro"/>
</dbReference>
<name>A0A1C7P1H9_9HYPH</name>
<evidence type="ECO:0000313" key="8">
    <source>
        <dbReference type="EMBL" id="OBZ95070.1"/>
    </source>
</evidence>
<dbReference type="PANTHER" id="PTHR30158">
    <property type="entry name" value="ACRA/E-RELATED COMPONENT OF DRUG EFFLUX TRANSPORTER"/>
    <property type="match status" value="1"/>
</dbReference>
<feature type="domain" description="Multidrug resistance protein MdtA-like barrel-sandwich hybrid" evidence="5">
    <location>
        <begin position="50"/>
        <end position="191"/>
    </location>
</feature>
<evidence type="ECO:0000256" key="1">
    <source>
        <dbReference type="ARBA" id="ARBA00004196"/>
    </source>
</evidence>
<dbReference type="EMBL" id="LGLV01000008">
    <property type="protein sequence ID" value="OBZ95070.1"/>
    <property type="molecule type" value="Genomic_DNA"/>
</dbReference>
<dbReference type="Proteomes" id="UP000093111">
    <property type="component" value="Unassembled WGS sequence"/>
</dbReference>
<proteinExistence type="inferred from homology"/>
<evidence type="ECO:0000259" key="4">
    <source>
        <dbReference type="Pfam" id="PF25876"/>
    </source>
</evidence>
<dbReference type="NCBIfam" id="TIGR01730">
    <property type="entry name" value="RND_mfp"/>
    <property type="match status" value="1"/>
</dbReference>
<comment type="caution">
    <text evidence="8">The sequence shown here is derived from an EMBL/GenBank/DDBJ whole genome shotgun (WGS) entry which is preliminary data.</text>
</comment>
<dbReference type="InterPro" id="IPR058625">
    <property type="entry name" value="MdtA-like_BSH"/>
</dbReference>
<dbReference type="InterPro" id="IPR058627">
    <property type="entry name" value="MdtA-like_C"/>
</dbReference>
<dbReference type="GO" id="GO:0046677">
    <property type="term" value="P:response to antibiotic"/>
    <property type="evidence" value="ECO:0007669"/>
    <property type="project" value="TreeGrafter"/>
</dbReference>
<dbReference type="Pfam" id="PF25917">
    <property type="entry name" value="BSH_RND"/>
    <property type="match status" value="1"/>
</dbReference>
<dbReference type="GO" id="GO:0005886">
    <property type="term" value="C:plasma membrane"/>
    <property type="evidence" value="ECO:0007669"/>
    <property type="project" value="UniProtKB-SubCell"/>
</dbReference>
<dbReference type="SUPFAM" id="SSF111369">
    <property type="entry name" value="HlyD-like secretion proteins"/>
    <property type="match status" value="1"/>
</dbReference>
<dbReference type="Pfam" id="PF25944">
    <property type="entry name" value="Beta-barrel_RND"/>
    <property type="match status" value="1"/>
</dbReference>
<keyword evidence="3" id="KW-0175">Coiled coil</keyword>
<organism evidence="8 9">
    <name type="scientific">Pararhizobium polonicum</name>
    <dbReference type="NCBI Taxonomy" id="1612624"/>
    <lineage>
        <taxon>Bacteria</taxon>
        <taxon>Pseudomonadati</taxon>
        <taxon>Pseudomonadota</taxon>
        <taxon>Alphaproteobacteria</taxon>
        <taxon>Hyphomicrobiales</taxon>
        <taxon>Rhizobiaceae</taxon>
        <taxon>Rhizobium/Agrobacterium group</taxon>
        <taxon>Pararhizobium</taxon>
    </lineage>
</organism>
<sequence>MAGCGESQSGAGSNAPPATDAGVEVGIVSLKSQAVPRSINLPGRVVALATAEIRPQVDGIVRKVVFKEGGMVAEGDALYELDARKFKAAVDSAQAALQKAEASAKGASDTLQRNRALAANNAVSAQTIQDAETAQLQAQADVESAKADVETATINLDNTTIRAPIAGIAGKSVITVGALVTANQTDALVTIRQLDPIHVDLVDSSANLLNIRNQVEAGTLGRTVEGPPTVALTLENGQAYGKDGTIGLADVVVSETTGTFSLRASFPNPERILLPGMFVEAVVDIGQTPGAFLVPQRAVTRNSAGEATAFFVSADGKAETRVLTTSGSIGNNWLVTGGLKDGEQLIVDGLQKISEGTTVKPVAVTIDENGVIQQEIAK</sequence>
<dbReference type="InterPro" id="IPR058624">
    <property type="entry name" value="MdtA-like_HH"/>
</dbReference>
<dbReference type="STRING" id="1612624.ADU59_13240"/>
<evidence type="ECO:0000256" key="3">
    <source>
        <dbReference type="SAM" id="Coils"/>
    </source>
</evidence>
<evidence type="ECO:0000259" key="6">
    <source>
        <dbReference type="Pfam" id="PF25944"/>
    </source>
</evidence>
<dbReference type="Pfam" id="PF25876">
    <property type="entry name" value="HH_MFP_RND"/>
    <property type="match status" value="1"/>
</dbReference>
<feature type="coiled-coil region" evidence="3">
    <location>
        <begin position="83"/>
        <end position="148"/>
    </location>
</feature>
<dbReference type="InterPro" id="IPR006143">
    <property type="entry name" value="RND_pump_MFP"/>
</dbReference>
<gene>
    <name evidence="8" type="ORF">ADU59_13240</name>
</gene>
<dbReference type="PATRIC" id="fig|1612624.7.peg.4552"/>
<evidence type="ECO:0000259" key="5">
    <source>
        <dbReference type="Pfam" id="PF25917"/>
    </source>
</evidence>
<dbReference type="AlphaFoldDB" id="A0A1C7P1H9"/>
<dbReference type="InterPro" id="IPR058626">
    <property type="entry name" value="MdtA-like_b-barrel"/>
</dbReference>
<dbReference type="Pfam" id="PF25967">
    <property type="entry name" value="RND-MFP_C"/>
    <property type="match status" value="1"/>
</dbReference>
<feature type="domain" description="Multidrug resistance protein MdtA-like beta-barrel" evidence="6">
    <location>
        <begin position="196"/>
        <end position="286"/>
    </location>
</feature>
<dbReference type="PANTHER" id="PTHR30158:SF3">
    <property type="entry name" value="MULTIDRUG EFFLUX PUMP SUBUNIT ACRA-RELATED"/>
    <property type="match status" value="1"/>
</dbReference>
<feature type="domain" description="Multidrug resistance protein MdtA-like alpha-helical hairpin" evidence="4">
    <location>
        <begin position="90"/>
        <end position="159"/>
    </location>
</feature>
<reference evidence="8 9" key="1">
    <citation type="journal article" date="2016" name="Syst. Appl. Microbiol.">
        <title>Pararhizobium polonicum sp. nov. isolated from tumors on stone fruit rootstocks.</title>
        <authorList>
            <person name="Pulawska J."/>
            <person name="Kuzmanovic N."/>
            <person name="Willems A."/>
            <person name="Pothier J.F."/>
        </authorList>
    </citation>
    <scope>NUCLEOTIDE SEQUENCE [LARGE SCALE GENOMIC DNA]</scope>
    <source>
        <strain evidence="8 9">F5.1</strain>
    </source>
</reference>
<dbReference type="Gene3D" id="2.40.50.100">
    <property type="match status" value="1"/>
</dbReference>
<protein>
    <submittedName>
        <fullName evidence="8">Uncharacterized protein</fullName>
    </submittedName>
</protein>
<dbReference type="Gene3D" id="1.10.287.470">
    <property type="entry name" value="Helix hairpin bin"/>
    <property type="match status" value="1"/>
</dbReference>
<dbReference type="Gene3D" id="2.40.30.170">
    <property type="match status" value="1"/>
</dbReference>
<dbReference type="FunFam" id="2.40.420.20:FF:000001">
    <property type="entry name" value="Efflux RND transporter periplasmic adaptor subunit"/>
    <property type="match status" value="1"/>
</dbReference>
<evidence type="ECO:0000313" key="9">
    <source>
        <dbReference type="Proteomes" id="UP000093111"/>
    </source>
</evidence>
<evidence type="ECO:0000256" key="2">
    <source>
        <dbReference type="ARBA" id="ARBA00009477"/>
    </source>
</evidence>
<evidence type="ECO:0000259" key="7">
    <source>
        <dbReference type="Pfam" id="PF25967"/>
    </source>
</evidence>
<dbReference type="Gene3D" id="2.40.420.20">
    <property type="match status" value="1"/>
</dbReference>
<comment type="subcellular location">
    <subcellularLocation>
        <location evidence="1">Cell envelope</location>
    </subcellularLocation>
</comment>